<keyword evidence="1" id="KW-0805">Transcription regulation</keyword>
<dbReference type="Pfam" id="PF13412">
    <property type="entry name" value="HTH_24"/>
    <property type="match status" value="1"/>
</dbReference>
<dbReference type="SMART" id="SM00344">
    <property type="entry name" value="HTH_ASNC"/>
    <property type="match status" value="1"/>
</dbReference>
<evidence type="ECO:0000259" key="4">
    <source>
        <dbReference type="PROSITE" id="PS50956"/>
    </source>
</evidence>
<dbReference type="Pfam" id="PF01037">
    <property type="entry name" value="AsnC_trans_reg"/>
    <property type="match status" value="1"/>
</dbReference>
<reference evidence="5" key="1">
    <citation type="journal article" date="2015" name="Nature">
        <title>Complex archaea that bridge the gap between prokaryotes and eukaryotes.</title>
        <authorList>
            <person name="Spang A."/>
            <person name="Saw J.H."/>
            <person name="Jorgensen S.L."/>
            <person name="Zaremba-Niedzwiedzka K."/>
            <person name="Martijn J."/>
            <person name="Lind A.E."/>
            <person name="van Eijk R."/>
            <person name="Schleper C."/>
            <person name="Guy L."/>
            <person name="Ettema T.J."/>
        </authorList>
    </citation>
    <scope>NUCLEOTIDE SEQUENCE</scope>
</reference>
<dbReference type="PANTHER" id="PTHR30154">
    <property type="entry name" value="LEUCINE-RESPONSIVE REGULATORY PROTEIN"/>
    <property type="match status" value="1"/>
</dbReference>
<evidence type="ECO:0000256" key="1">
    <source>
        <dbReference type="ARBA" id="ARBA00023015"/>
    </source>
</evidence>
<dbReference type="AlphaFoldDB" id="A0A0F9P284"/>
<feature type="domain" description="HTH asnC-type" evidence="4">
    <location>
        <begin position="6"/>
        <end position="67"/>
    </location>
</feature>
<dbReference type="PROSITE" id="PS50956">
    <property type="entry name" value="HTH_ASNC_2"/>
    <property type="match status" value="1"/>
</dbReference>
<dbReference type="GO" id="GO:0043200">
    <property type="term" value="P:response to amino acid"/>
    <property type="evidence" value="ECO:0007669"/>
    <property type="project" value="TreeGrafter"/>
</dbReference>
<dbReference type="SUPFAM" id="SSF46785">
    <property type="entry name" value="Winged helix' DNA-binding domain"/>
    <property type="match status" value="1"/>
</dbReference>
<sequence>MKHLKLEELDRKILGMLNKDGRMSFTLIAKQLKISATTLYSKVRELEESGVLKGYIPLIDRKFVGYKLMAVINLRVKHEQHIEVHKVIARFPEVQAVYEVAGEWDLILVCYFKGRDELSNFLKNGLPLSNIERTLTHLVLNVVKEEKRVHV</sequence>
<dbReference type="InterPro" id="IPR011991">
    <property type="entry name" value="ArsR-like_HTH"/>
</dbReference>
<dbReference type="InterPro" id="IPR000485">
    <property type="entry name" value="AsnC-type_HTH_dom"/>
</dbReference>
<dbReference type="InterPro" id="IPR036388">
    <property type="entry name" value="WH-like_DNA-bd_sf"/>
</dbReference>
<dbReference type="CDD" id="cd00090">
    <property type="entry name" value="HTH_ARSR"/>
    <property type="match status" value="1"/>
</dbReference>
<dbReference type="InterPro" id="IPR011008">
    <property type="entry name" value="Dimeric_a/b-barrel"/>
</dbReference>
<dbReference type="PANTHER" id="PTHR30154:SF34">
    <property type="entry name" value="TRANSCRIPTIONAL REGULATOR AZLB"/>
    <property type="match status" value="1"/>
</dbReference>
<evidence type="ECO:0000313" key="5">
    <source>
        <dbReference type="EMBL" id="KKN25915.1"/>
    </source>
</evidence>
<dbReference type="SUPFAM" id="SSF54909">
    <property type="entry name" value="Dimeric alpha+beta barrel"/>
    <property type="match status" value="1"/>
</dbReference>
<keyword evidence="2" id="KW-0238">DNA-binding</keyword>
<organism evidence="5">
    <name type="scientific">marine sediment metagenome</name>
    <dbReference type="NCBI Taxonomy" id="412755"/>
    <lineage>
        <taxon>unclassified sequences</taxon>
        <taxon>metagenomes</taxon>
        <taxon>ecological metagenomes</taxon>
    </lineage>
</organism>
<evidence type="ECO:0000256" key="3">
    <source>
        <dbReference type="ARBA" id="ARBA00023163"/>
    </source>
</evidence>
<dbReference type="PRINTS" id="PR00033">
    <property type="entry name" value="HTHASNC"/>
</dbReference>
<dbReference type="Gene3D" id="1.10.10.10">
    <property type="entry name" value="Winged helix-like DNA-binding domain superfamily/Winged helix DNA-binding domain"/>
    <property type="match status" value="1"/>
</dbReference>
<dbReference type="EMBL" id="LAZR01002761">
    <property type="protein sequence ID" value="KKN25915.1"/>
    <property type="molecule type" value="Genomic_DNA"/>
</dbReference>
<dbReference type="InterPro" id="IPR019888">
    <property type="entry name" value="Tscrpt_reg_AsnC-like"/>
</dbReference>
<protein>
    <recommendedName>
        <fullName evidence="4">HTH asnC-type domain-containing protein</fullName>
    </recommendedName>
</protein>
<accession>A0A0F9P284</accession>
<comment type="caution">
    <text evidence="5">The sequence shown here is derived from an EMBL/GenBank/DDBJ whole genome shotgun (WGS) entry which is preliminary data.</text>
</comment>
<dbReference type="GO" id="GO:0043565">
    <property type="term" value="F:sequence-specific DNA binding"/>
    <property type="evidence" value="ECO:0007669"/>
    <property type="project" value="InterPro"/>
</dbReference>
<evidence type="ECO:0000256" key="2">
    <source>
        <dbReference type="ARBA" id="ARBA00023125"/>
    </source>
</evidence>
<proteinExistence type="predicted"/>
<keyword evidence="3" id="KW-0804">Transcription</keyword>
<dbReference type="InterPro" id="IPR036390">
    <property type="entry name" value="WH_DNA-bd_sf"/>
</dbReference>
<dbReference type="InterPro" id="IPR019887">
    <property type="entry name" value="Tscrpt_reg_AsnC/Lrp_C"/>
</dbReference>
<dbReference type="GO" id="GO:0005829">
    <property type="term" value="C:cytosol"/>
    <property type="evidence" value="ECO:0007669"/>
    <property type="project" value="TreeGrafter"/>
</dbReference>
<dbReference type="Gene3D" id="3.30.70.920">
    <property type="match status" value="1"/>
</dbReference>
<gene>
    <name evidence="5" type="ORF">LCGC14_0879980</name>
</gene>
<name>A0A0F9P284_9ZZZZ</name>